<dbReference type="AlphaFoldDB" id="A0AAD9C0C4"/>
<sequence length="81" mass="8589">MRAGLGQRAECLSQPCMHGPPAVQSLLPGPPILLMTPPPPPRIRLPAEGLVQGDELGPGQDVGPVSETGHVPLRRDEETLR</sequence>
<evidence type="ECO:0000256" key="1">
    <source>
        <dbReference type="SAM" id="MobiDB-lite"/>
    </source>
</evidence>
<gene>
    <name evidence="2" type="ORF">KUDE01_007706</name>
</gene>
<keyword evidence="2" id="KW-0378">Hydrolase</keyword>
<keyword evidence="2" id="KW-0547">Nucleotide-binding</keyword>
<comment type="caution">
    <text evidence="2">The sequence shown here is derived from an EMBL/GenBank/DDBJ whole genome shotgun (WGS) entry which is preliminary data.</text>
</comment>
<dbReference type="EMBL" id="JASDAP010000013">
    <property type="protein sequence ID" value="KAK1892631.1"/>
    <property type="molecule type" value="Genomic_DNA"/>
</dbReference>
<reference evidence="2" key="1">
    <citation type="submission" date="2023-04" db="EMBL/GenBank/DDBJ databases">
        <title>Chromosome-level genome of Chaenocephalus aceratus.</title>
        <authorList>
            <person name="Park H."/>
        </authorList>
    </citation>
    <scope>NUCLEOTIDE SEQUENCE</scope>
    <source>
        <strain evidence="2">DE</strain>
        <tissue evidence="2">Muscle</tissue>
    </source>
</reference>
<protein>
    <submittedName>
        <fullName evidence="2">ATP-dependent DNA helicase SRS2-like protein</fullName>
    </submittedName>
</protein>
<name>A0AAD9C0C4_DISEL</name>
<keyword evidence="2" id="KW-0067">ATP-binding</keyword>
<dbReference type="Proteomes" id="UP001228049">
    <property type="component" value="Unassembled WGS sequence"/>
</dbReference>
<evidence type="ECO:0000313" key="2">
    <source>
        <dbReference type="EMBL" id="KAK1892631.1"/>
    </source>
</evidence>
<proteinExistence type="predicted"/>
<keyword evidence="3" id="KW-1185">Reference proteome</keyword>
<keyword evidence="2" id="KW-0347">Helicase</keyword>
<dbReference type="GO" id="GO:0004386">
    <property type="term" value="F:helicase activity"/>
    <property type="evidence" value="ECO:0007669"/>
    <property type="project" value="UniProtKB-KW"/>
</dbReference>
<accession>A0AAD9C0C4</accession>
<feature type="region of interest" description="Disordered" evidence="1">
    <location>
        <begin position="51"/>
        <end position="81"/>
    </location>
</feature>
<organism evidence="2 3">
    <name type="scientific">Dissostichus eleginoides</name>
    <name type="common">Patagonian toothfish</name>
    <name type="synonym">Dissostichus amissus</name>
    <dbReference type="NCBI Taxonomy" id="100907"/>
    <lineage>
        <taxon>Eukaryota</taxon>
        <taxon>Metazoa</taxon>
        <taxon>Chordata</taxon>
        <taxon>Craniata</taxon>
        <taxon>Vertebrata</taxon>
        <taxon>Euteleostomi</taxon>
        <taxon>Actinopterygii</taxon>
        <taxon>Neopterygii</taxon>
        <taxon>Teleostei</taxon>
        <taxon>Neoteleostei</taxon>
        <taxon>Acanthomorphata</taxon>
        <taxon>Eupercaria</taxon>
        <taxon>Perciformes</taxon>
        <taxon>Notothenioidei</taxon>
        <taxon>Nototheniidae</taxon>
        <taxon>Dissostichus</taxon>
    </lineage>
</organism>
<evidence type="ECO:0000313" key="3">
    <source>
        <dbReference type="Proteomes" id="UP001228049"/>
    </source>
</evidence>